<name>F8MK94_NEUT8</name>
<sequence>MTKLEGMLRAFERRNFAGKNGIFTVRFHQLDRPIFLERCTPHTQTATSKSPEHYNYREDYSKYPNHYNHRED</sequence>
<dbReference type="EMBL" id="GL891304">
    <property type="protein sequence ID" value="EGO57378.1"/>
    <property type="molecule type" value="Genomic_DNA"/>
</dbReference>
<evidence type="ECO:0000313" key="2">
    <source>
        <dbReference type="EMBL" id="EGO57378.1"/>
    </source>
</evidence>
<dbReference type="KEGG" id="nte:NEUTE1DRAFT41805"/>
<dbReference type="Proteomes" id="UP000008065">
    <property type="component" value="Unassembled WGS sequence"/>
</dbReference>
<feature type="region of interest" description="Disordered" evidence="1">
    <location>
        <begin position="42"/>
        <end position="72"/>
    </location>
</feature>
<organism evidence="2 3">
    <name type="scientific">Neurospora tetrasperma (strain FGSC 2508 / ATCC MYA-4615 / P0657)</name>
    <dbReference type="NCBI Taxonomy" id="510951"/>
    <lineage>
        <taxon>Eukaryota</taxon>
        <taxon>Fungi</taxon>
        <taxon>Dikarya</taxon>
        <taxon>Ascomycota</taxon>
        <taxon>Pezizomycotina</taxon>
        <taxon>Sordariomycetes</taxon>
        <taxon>Sordariomycetidae</taxon>
        <taxon>Sordariales</taxon>
        <taxon>Sordariaceae</taxon>
        <taxon>Neurospora</taxon>
    </lineage>
</organism>
<dbReference type="VEuPathDB" id="FungiDB:NEUTE1DRAFT_41805"/>
<reference evidence="3" key="1">
    <citation type="journal article" date="2011" name="Genetics">
        <title>Massive changes in genome architecture accompany the transition to self-fertility in the filamentous fungus Neurospora tetrasperma.</title>
        <authorList>
            <person name="Ellison C.E."/>
            <person name="Stajich J.E."/>
            <person name="Jacobson D.J."/>
            <person name="Natvig D.O."/>
            <person name="Lapidus A."/>
            <person name="Foster B."/>
            <person name="Aerts A."/>
            <person name="Riley R."/>
            <person name="Lindquist E.A."/>
            <person name="Grigoriev I.V."/>
            <person name="Taylor J.W."/>
        </authorList>
    </citation>
    <scope>NUCLEOTIDE SEQUENCE [LARGE SCALE GENOMIC DNA]</scope>
    <source>
        <strain evidence="3">FGSC 2508 / P0657</strain>
    </source>
</reference>
<dbReference type="RefSeq" id="XP_009850272.1">
    <property type="nucleotide sequence ID" value="XM_009851970.1"/>
</dbReference>
<gene>
    <name evidence="2" type="ORF">NEUTE1DRAFT_41805</name>
</gene>
<feature type="compositionally biased region" description="Basic and acidic residues" evidence="1">
    <location>
        <begin position="50"/>
        <end position="61"/>
    </location>
</feature>
<proteinExistence type="predicted"/>
<evidence type="ECO:0000256" key="1">
    <source>
        <dbReference type="SAM" id="MobiDB-lite"/>
    </source>
</evidence>
<dbReference type="GeneID" id="20827815"/>
<accession>F8MK94</accession>
<keyword evidence="3" id="KW-1185">Reference proteome</keyword>
<evidence type="ECO:0000313" key="3">
    <source>
        <dbReference type="Proteomes" id="UP000008065"/>
    </source>
</evidence>
<dbReference type="AlphaFoldDB" id="F8MK94"/>
<dbReference type="HOGENOM" id="CLU_2831758_0_0_1"/>
<protein>
    <submittedName>
        <fullName evidence="2">Uncharacterized protein</fullName>
    </submittedName>
</protein>